<evidence type="ECO:0000313" key="3">
    <source>
        <dbReference type="Proteomes" id="UP000299102"/>
    </source>
</evidence>
<feature type="region of interest" description="Disordered" evidence="1">
    <location>
        <begin position="58"/>
        <end position="136"/>
    </location>
</feature>
<sequence>PGIDGQVRVVDIRTAHGRLRRPTARLAVLPTEVESSHARTGGGLLTQNYDRPARLSLRPPIKGEGCAGVGPHWPRGKRRARIEGGRARRTRSMRARPATVSPPSTADEETLSTPSSETKFWSALRPPAGRSEGVATSEMGPSVEFFDFYGVNKPSGSIEKSSSVFGFVVEGRSRASALPTHGDPWPPYGRVRASPAGLPGATAAAAAPACRAMLRRDIADRHVSASCFSRAFFVRFLIARVN</sequence>
<accession>A0A4C1ZPJ5</accession>
<dbReference type="Proteomes" id="UP000299102">
    <property type="component" value="Unassembled WGS sequence"/>
</dbReference>
<comment type="caution">
    <text evidence="2">The sequence shown here is derived from an EMBL/GenBank/DDBJ whole genome shotgun (WGS) entry which is preliminary data.</text>
</comment>
<evidence type="ECO:0000256" key="1">
    <source>
        <dbReference type="SAM" id="MobiDB-lite"/>
    </source>
</evidence>
<organism evidence="2 3">
    <name type="scientific">Eumeta variegata</name>
    <name type="common">Bagworm moth</name>
    <name type="synonym">Eumeta japonica</name>
    <dbReference type="NCBI Taxonomy" id="151549"/>
    <lineage>
        <taxon>Eukaryota</taxon>
        <taxon>Metazoa</taxon>
        <taxon>Ecdysozoa</taxon>
        <taxon>Arthropoda</taxon>
        <taxon>Hexapoda</taxon>
        <taxon>Insecta</taxon>
        <taxon>Pterygota</taxon>
        <taxon>Neoptera</taxon>
        <taxon>Endopterygota</taxon>
        <taxon>Lepidoptera</taxon>
        <taxon>Glossata</taxon>
        <taxon>Ditrysia</taxon>
        <taxon>Tineoidea</taxon>
        <taxon>Psychidae</taxon>
        <taxon>Oiketicinae</taxon>
        <taxon>Eumeta</taxon>
    </lineage>
</organism>
<evidence type="ECO:0000313" key="2">
    <source>
        <dbReference type="EMBL" id="GBP88819.1"/>
    </source>
</evidence>
<dbReference type="EMBL" id="BGZK01001960">
    <property type="protein sequence ID" value="GBP88819.1"/>
    <property type="molecule type" value="Genomic_DNA"/>
</dbReference>
<protein>
    <submittedName>
        <fullName evidence="2">Uncharacterized protein</fullName>
    </submittedName>
</protein>
<keyword evidence="3" id="KW-1185">Reference proteome</keyword>
<reference evidence="2 3" key="1">
    <citation type="journal article" date="2019" name="Commun. Biol.">
        <title>The bagworm genome reveals a unique fibroin gene that provides high tensile strength.</title>
        <authorList>
            <person name="Kono N."/>
            <person name="Nakamura H."/>
            <person name="Ohtoshi R."/>
            <person name="Tomita M."/>
            <person name="Numata K."/>
            <person name="Arakawa K."/>
        </authorList>
    </citation>
    <scope>NUCLEOTIDE SEQUENCE [LARGE SCALE GENOMIC DNA]</scope>
</reference>
<gene>
    <name evidence="2" type="ORF">EVAR_57937_1</name>
</gene>
<proteinExistence type="predicted"/>
<feature type="non-terminal residue" evidence="2">
    <location>
        <position position="1"/>
    </location>
</feature>
<name>A0A4C1ZPJ5_EUMVA</name>
<dbReference type="OrthoDB" id="8958038at2759"/>
<dbReference type="AlphaFoldDB" id="A0A4C1ZPJ5"/>